<dbReference type="RefSeq" id="XP_041285823.1">
    <property type="nucleotide sequence ID" value="XM_041430051.1"/>
</dbReference>
<dbReference type="AlphaFoldDB" id="A0A9P7JMR3"/>
<feature type="non-terminal residue" evidence="1">
    <location>
        <position position="93"/>
    </location>
</feature>
<keyword evidence="2" id="KW-1185">Reference proteome</keyword>
<dbReference type="OrthoDB" id="2418900at2759"/>
<accession>A0A9P7JMR3</accession>
<name>A0A9P7JMR3_9AGAM</name>
<dbReference type="Proteomes" id="UP000823399">
    <property type="component" value="Unassembled WGS sequence"/>
</dbReference>
<reference evidence="1" key="1">
    <citation type="journal article" date="2020" name="New Phytol.">
        <title>Comparative genomics reveals dynamic genome evolution in host specialist ectomycorrhizal fungi.</title>
        <authorList>
            <person name="Lofgren L.A."/>
            <person name="Nguyen N.H."/>
            <person name="Vilgalys R."/>
            <person name="Ruytinx J."/>
            <person name="Liao H.L."/>
            <person name="Branco S."/>
            <person name="Kuo A."/>
            <person name="LaButti K."/>
            <person name="Lipzen A."/>
            <person name="Andreopoulos W."/>
            <person name="Pangilinan J."/>
            <person name="Riley R."/>
            <person name="Hundley H."/>
            <person name="Na H."/>
            <person name="Barry K."/>
            <person name="Grigoriev I.V."/>
            <person name="Stajich J.E."/>
            <person name="Kennedy P.G."/>
        </authorList>
    </citation>
    <scope>NUCLEOTIDE SEQUENCE</scope>
    <source>
        <strain evidence="1">FC423</strain>
    </source>
</reference>
<gene>
    <name evidence="1" type="ORF">F5147DRAFT_529159</name>
</gene>
<sequence>LQSALPHGATLLGTILSLDKTCITSLSGDHVAHPLLISLANIHMDTRLKSSSNAFLLTALLPVVKFIHKNKRMRGVLQDRLIHHCLDIVLEPL</sequence>
<dbReference type="GeneID" id="64692310"/>
<protein>
    <submittedName>
        <fullName evidence="1">Uncharacterized protein</fullName>
    </submittedName>
</protein>
<comment type="caution">
    <text evidence="1">The sequence shown here is derived from an EMBL/GenBank/DDBJ whole genome shotgun (WGS) entry which is preliminary data.</text>
</comment>
<dbReference type="InterPro" id="IPR041078">
    <property type="entry name" value="Plavaka"/>
</dbReference>
<evidence type="ECO:0000313" key="1">
    <source>
        <dbReference type="EMBL" id="KAG2089232.1"/>
    </source>
</evidence>
<organism evidence="1 2">
    <name type="scientific">Suillus discolor</name>
    <dbReference type="NCBI Taxonomy" id="1912936"/>
    <lineage>
        <taxon>Eukaryota</taxon>
        <taxon>Fungi</taxon>
        <taxon>Dikarya</taxon>
        <taxon>Basidiomycota</taxon>
        <taxon>Agaricomycotina</taxon>
        <taxon>Agaricomycetes</taxon>
        <taxon>Agaricomycetidae</taxon>
        <taxon>Boletales</taxon>
        <taxon>Suillineae</taxon>
        <taxon>Suillaceae</taxon>
        <taxon>Suillus</taxon>
    </lineage>
</organism>
<dbReference type="Pfam" id="PF18759">
    <property type="entry name" value="Plavaka"/>
    <property type="match status" value="1"/>
</dbReference>
<proteinExistence type="predicted"/>
<dbReference type="EMBL" id="JABBWM010000113">
    <property type="protein sequence ID" value="KAG2089232.1"/>
    <property type="molecule type" value="Genomic_DNA"/>
</dbReference>
<feature type="non-terminal residue" evidence="1">
    <location>
        <position position="1"/>
    </location>
</feature>
<evidence type="ECO:0000313" key="2">
    <source>
        <dbReference type="Proteomes" id="UP000823399"/>
    </source>
</evidence>